<feature type="transmembrane region" description="Helical" evidence="7">
    <location>
        <begin position="111"/>
        <end position="129"/>
    </location>
</feature>
<evidence type="ECO:0000313" key="9">
    <source>
        <dbReference type="EMBL" id="KGA96523.1"/>
    </source>
</evidence>
<dbReference type="PANTHER" id="PTHR30576:SF0">
    <property type="entry name" value="UNDECAPRENYL-PHOSPHATE N-ACETYLGALACTOSAMINYL 1-PHOSPHATE TRANSFERASE-RELATED"/>
    <property type="match status" value="1"/>
</dbReference>
<comment type="similarity">
    <text evidence="2">Belongs to the bacterial sugar transferase family.</text>
</comment>
<gene>
    <name evidence="10" type="ORF">AJ85_08120</name>
    <name evidence="9" type="ORF">BALCAV_0215645</name>
</gene>
<protein>
    <submittedName>
        <fullName evidence="9">Sugar transferase</fullName>
    </submittedName>
</protein>
<dbReference type="InterPro" id="IPR003362">
    <property type="entry name" value="Bact_transf"/>
</dbReference>
<dbReference type="STRING" id="1218173.BALCAV_0215645"/>
<reference evidence="10 12" key="2">
    <citation type="submission" date="2014-01" db="EMBL/GenBank/DDBJ databases">
        <title>Draft genome sequencing of Bacillus alcalophilus CGMCC 1.3604.</title>
        <authorList>
            <person name="Yang J."/>
            <person name="Diao L."/>
            <person name="Yang S."/>
        </authorList>
    </citation>
    <scope>NUCLEOTIDE SEQUENCE [LARGE SCALE GENOMIC DNA]</scope>
    <source>
        <strain evidence="10 12">CGMCC 1.3604</strain>
    </source>
</reference>
<dbReference type="GO" id="GO:0016780">
    <property type="term" value="F:phosphotransferase activity, for other substituted phosphate groups"/>
    <property type="evidence" value="ECO:0007669"/>
    <property type="project" value="TreeGrafter"/>
</dbReference>
<feature type="transmembrane region" description="Helical" evidence="7">
    <location>
        <begin position="78"/>
        <end position="99"/>
    </location>
</feature>
<dbReference type="eggNOG" id="COG2148">
    <property type="taxonomic scope" value="Bacteria"/>
</dbReference>
<evidence type="ECO:0000313" key="12">
    <source>
        <dbReference type="Proteomes" id="UP000297014"/>
    </source>
</evidence>
<evidence type="ECO:0000256" key="2">
    <source>
        <dbReference type="ARBA" id="ARBA00006464"/>
    </source>
</evidence>
<proteinExistence type="inferred from homology"/>
<keyword evidence="4 7" id="KW-0812">Transmembrane</keyword>
<feature type="transmembrane region" description="Helical" evidence="7">
    <location>
        <begin position="257"/>
        <end position="281"/>
    </location>
</feature>
<evidence type="ECO:0000313" key="10">
    <source>
        <dbReference type="EMBL" id="THG90925.1"/>
    </source>
</evidence>
<evidence type="ECO:0000256" key="1">
    <source>
        <dbReference type="ARBA" id="ARBA00004141"/>
    </source>
</evidence>
<dbReference type="Proteomes" id="UP000002754">
    <property type="component" value="Unassembled WGS sequence"/>
</dbReference>
<dbReference type="EMBL" id="ALPT02000057">
    <property type="protein sequence ID" value="KGA96523.1"/>
    <property type="molecule type" value="Genomic_DNA"/>
</dbReference>
<evidence type="ECO:0000259" key="8">
    <source>
        <dbReference type="Pfam" id="PF02397"/>
    </source>
</evidence>
<evidence type="ECO:0000256" key="3">
    <source>
        <dbReference type="ARBA" id="ARBA00022679"/>
    </source>
</evidence>
<name>A0A094WKN9_ALKAL</name>
<reference evidence="9 11" key="1">
    <citation type="journal article" date="2014" name="Genome Announc.">
        <title>Draft Genome Sequence of Bacillus alcalophilus AV1934, a Classic Alkaliphile Isolated from Human Feces in 1934.</title>
        <authorList>
            <person name="Attie O."/>
            <person name="Jayaprakash A."/>
            <person name="Shah H."/>
            <person name="Paulsen I.T."/>
            <person name="Morino M."/>
            <person name="Takahashi Y."/>
            <person name="Narumi I."/>
            <person name="Sachidanandam R."/>
            <person name="Satoh K."/>
            <person name="Ito M."/>
            <person name="Krulwich T.A."/>
        </authorList>
    </citation>
    <scope>NUCLEOTIDE SEQUENCE [LARGE SCALE GENOMIC DNA]</scope>
    <source>
        <strain evidence="9 11">AV1934</strain>
    </source>
</reference>
<dbReference type="InterPro" id="IPR017475">
    <property type="entry name" value="EPS_sugar_tfrase"/>
</dbReference>
<dbReference type="NCBIfam" id="TIGR03025">
    <property type="entry name" value="EPS_sugtrans"/>
    <property type="match status" value="1"/>
</dbReference>
<comment type="caution">
    <text evidence="9">The sequence shown here is derived from an EMBL/GenBank/DDBJ whole genome shotgun (WGS) entry which is preliminary data.</text>
</comment>
<feature type="transmembrane region" description="Helical" evidence="7">
    <location>
        <begin position="12"/>
        <end position="34"/>
    </location>
</feature>
<comment type="subcellular location">
    <subcellularLocation>
        <location evidence="1">Membrane</location>
        <topology evidence="1">Multi-pass membrane protein</topology>
    </subcellularLocation>
</comment>
<evidence type="ECO:0000256" key="4">
    <source>
        <dbReference type="ARBA" id="ARBA00022692"/>
    </source>
</evidence>
<dbReference type="GO" id="GO:0016020">
    <property type="term" value="C:membrane"/>
    <property type="evidence" value="ECO:0007669"/>
    <property type="project" value="UniProtKB-SubCell"/>
</dbReference>
<keyword evidence="3 9" id="KW-0808">Transferase</keyword>
<feature type="domain" description="Bacterial sugar transferase" evidence="8">
    <location>
        <begin position="255"/>
        <end position="435"/>
    </location>
</feature>
<dbReference type="PANTHER" id="PTHR30576">
    <property type="entry name" value="COLANIC BIOSYNTHESIS UDP-GLUCOSE LIPID CARRIER TRANSFERASE"/>
    <property type="match status" value="1"/>
</dbReference>
<dbReference type="AlphaFoldDB" id="A0A094WKN9"/>
<dbReference type="Proteomes" id="UP000297014">
    <property type="component" value="Unassembled WGS sequence"/>
</dbReference>
<organism evidence="9 11">
    <name type="scientific">Alkalihalobacillus alcalophilus ATCC 27647 = CGMCC 1.3604</name>
    <dbReference type="NCBI Taxonomy" id="1218173"/>
    <lineage>
        <taxon>Bacteria</taxon>
        <taxon>Bacillati</taxon>
        <taxon>Bacillota</taxon>
        <taxon>Bacilli</taxon>
        <taxon>Bacillales</taxon>
        <taxon>Bacillaceae</taxon>
        <taxon>Alkalihalobacillus</taxon>
    </lineage>
</organism>
<dbReference type="Pfam" id="PF02397">
    <property type="entry name" value="Bac_transf"/>
    <property type="match status" value="1"/>
</dbReference>
<keyword evidence="11" id="KW-1185">Reference proteome</keyword>
<accession>A0A094WKN9</accession>
<dbReference type="RefSeq" id="WP_003321308.1">
    <property type="nucleotide sequence ID" value="NZ_ALPT02000057.1"/>
</dbReference>
<evidence type="ECO:0000256" key="5">
    <source>
        <dbReference type="ARBA" id="ARBA00022989"/>
    </source>
</evidence>
<dbReference type="EMBL" id="JALP01000103">
    <property type="protein sequence ID" value="THG90925.1"/>
    <property type="molecule type" value="Genomic_DNA"/>
</dbReference>
<feature type="transmembrane region" description="Helical" evidence="7">
    <location>
        <begin position="46"/>
        <end position="66"/>
    </location>
</feature>
<keyword evidence="5 7" id="KW-1133">Transmembrane helix</keyword>
<sequence length="463" mass="53526">MPNIFPEKTSRFSVVLVDILIILFSYTISFMIASNYRVIQERNIDAFISLFPWVLLIGVFLIYTFELDRLVLKDKYDIVRKLIVTVGFMFIFTTAASFLFREFALPRSVILMSHFFAFWLMLGWKMIYVKMTSKKFKDRAVFIGDEDEYELMTDNLVASKLTTSKKGLVRIHSLASLKDLGQQLAPYSHIFVGSAVTEKRKNEILYYAMKQNKLAYVIPNMNDLFVMKSSVTTLGDSMVIQVKPFNLTNGQEIIKRLLDLSVSAVMILVTLPLMLIAAILIKLEDRGPIFFKQERVGKDEKPFNVLKFRSMIVDAEAKTGPVLAKSKDNRITKIGAFMRKTRIDELPQLINVFRGDMSLVGPRPEREFFAKQFQKENKWFNYRNSVKPGITGYAQVLGNYTTSPERKLKFDLYYIRHYSIWLDIMLLLKTVIVVLNKSQAEGSVEKESQSNIGKRKYGFMKMK</sequence>
<evidence type="ECO:0000256" key="6">
    <source>
        <dbReference type="ARBA" id="ARBA00023136"/>
    </source>
</evidence>
<evidence type="ECO:0000256" key="7">
    <source>
        <dbReference type="SAM" id="Phobius"/>
    </source>
</evidence>
<dbReference type="OrthoDB" id="9808602at2"/>
<keyword evidence="6 7" id="KW-0472">Membrane</keyword>
<evidence type="ECO:0000313" key="11">
    <source>
        <dbReference type="Proteomes" id="UP000002754"/>
    </source>
</evidence>